<dbReference type="AlphaFoldDB" id="A0A928VW80"/>
<dbReference type="Proteomes" id="UP000621799">
    <property type="component" value="Unassembled WGS sequence"/>
</dbReference>
<dbReference type="EMBL" id="JADEXN010000038">
    <property type="protein sequence ID" value="MBE9039872.1"/>
    <property type="molecule type" value="Genomic_DNA"/>
</dbReference>
<comment type="caution">
    <text evidence="2">The sequence shown here is derived from an EMBL/GenBank/DDBJ whole genome shotgun (WGS) entry which is preliminary data.</text>
</comment>
<proteinExistence type="predicted"/>
<accession>A0A928VW80</accession>
<evidence type="ECO:0000256" key="1">
    <source>
        <dbReference type="SAM" id="MobiDB-lite"/>
    </source>
</evidence>
<evidence type="ECO:0000313" key="3">
    <source>
        <dbReference type="Proteomes" id="UP000621799"/>
    </source>
</evidence>
<feature type="region of interest" description="Disordered" evidence="1">
    <location>
        <begin position="39"/>
        <end position="58"/>
    </location>
</feature>
<gene>
    <name evidence="2" type="ORF">IQ235_03585</name>
</gene>
<protein>
    <submittedName>
        <fullName evidence="2">Uncharacterized protein</fullName>
    </submittedName>
</protein>
<name>A0A928VW80_9CYAN</name>
<keyword evidence="3" id="KW-1185">Reference proteome</keyword>
<reference evidence="2" key="1">
    <citation type="submission" date="2020-10" db="EMBL/GenBank/DDBJ databases">
        <authorList>
            <person name="Castelo-Branco R."/>
            <person name="Eusebio N."/>
            <person name="Adriana R."/>
            <person name="Vieira A."/>
            <person name="Brugerolle De Fraissinette N."/>
            <person name="Rezende De Castro R."/>
            <person name="Schneider M.P."/>
            <person name="Vasconcelos V."/>
            <person name="Leao P.N."/>
        </authorList>
    </citation>
    <scope>NUCLEOTIDE SEQUENCE</scope>
    <source>
        <strain evidence="2">LEGE 11467</strain>
    </source>
</reference>
<dbReference type="RefSeq" id="WP_264320129.1">
    <property type="nucleotide sequence ID" value="NZ_JADEXN010000038.1"/>
</dbReference>
<sequence>MLSQTIESLGDVNEGRLFVCDRRSERRGNFIGTIKPLSLKKRSSERTQNPENPIEMVQ</sequence>
<evidence type="ECO:0000313" key="2">
    <source>
        <dbReference type="EMBL" id="MBE9039872.1"/>
    </source>
</evidence>
<organism evidence="2 3">
    <name type="scientific">Zarconia navalis LEGE 11467</name>
    <dbReference type="NCBI Taxonomy" id="1828826"/>
    <lineage>
        <taxon>Bacteria</taxon>
        <taxon>Bacillati</taxon>
        <taxon>Cyanobacteriota</taxon>
        <taxon>Cyanophyceae</taxon>
        <taxon>Oscillatoriophycideae</taxon>
        <taxon>Oscillatoriales</taxon>
        <taxon>Oscillatoriales incertae sedis</taxon>
        <taxon>Zarconia</taxon>
        <taxon>Zarconia navalis</taxon>
    </lineage>
</organism>